<proteinExistence type="inferred from homology"/>
<reference evidence="2" key="1">
    <citation type="submission" date="2018-05" db="EMBL/GenBank/DDBJ databases">
        <authorList>
            <person name="Lanie J.A."/>
            <person name="Ng W.-L."/>
            <person name="Kazmierczak K.M."/>
            <person name="Andrzejewski T.M."/>
            <person name="Davidsen T.M."/>
            <person name="Wayne K.J."/>
            <person name="Tettelin H."/>
            <person name="Glass J.I."/>
            <person name="Rusch D."/>
            <person name="Podicherti R."/>
            <person name="Tsui H.-C.T."/>
            <person name="Winkler M.E."/>
        </authorList>
    </citation>
    <scope>NUCLEOTIDE SEQUENCE</scope>
</reference>
<dbReference type="Pfam" id="PF01042">
    <property type="entry name" value="Ribonuc_L-PSP"/>
    <property type="match status" value="1"/>
</dbReference>
<evidence type="ECO:0008006" key="3">
    <source>
        <dbReference type="Google" id="ProtNLM"/>
    </source>
</evidence>
<sequence>MSKPVGPYTPAIHAGDFLMISGQIGHVDGVLVEGGLDGEAPKALENLKKLVELEGTSLNQVVKTTVFLTDMDDYARMNEIYCSVFDEHRPARSAVAVAALPLGACIEIEAIVHKG</sequence>
<accession>A0A381YPA4</accession>
<protein>
    <recommendedName>
        <fullName evidence="3">Deaminase</fullName>
    </recommendedName>
</protein>
<dbReference type="GO" id="GO:0019239">
    <property type="term" value="F:deaminase activity"/>
    <property type="evidence" value="ECO:0007669"/>
    <property type="project" value="TreeGrafter"/>
</dbReference>
<evidence type="ECO:0000256" key="1">
    <source>
        <dbReference type="ARBA" id="ARBA00010552"/>
    </source>
</evidence>
<dbReference type="PROSITE" id="PS01094">
    <property type="entry name" value="UPF0076"/>
    <property type="match status" value="1"/>
</dbReference>
<dbReference type="CDD" id="cd00448">
    <property type="entry name" value="YjgF_YER057c_UK114_family"/>
    <property type="match status" value="1"/>
</dbReference>
<dbReference type="Gene3D" id="3.30.1330.40">
    <property type="entry name" value="RutC-like"/>
    <property type="match status" value="1"/>
</dbReference>
<dbReference type="EMBL" id="UINC01018699">
    <property type="protein sequence ID" value="SVA78774.1"/>
    <property type="molecule type" value="Genomic_DNA"/>
</dbReference>
<dbReference type="SUPFAM" id="SSF55298">
    <property type="entry name" value="YjgF-like"/>
    <property type="match status" value="1"/>
</dbReference>
<dbReference type="NCBIfam" id="TIGR00004">
    <property type="entry name" value="Rid family detoxifying hydrolase"/>
    <property type="match status" value="1"/>
</dbReference>
<comment type="similarity">
    <text evidence="1">Belongs to the RutC family.</text>
</comment>
<dbReference type="PANTHER" id="PTHR11803">
    <property type="entry name" value="2-IMINOBUTANOATE/2-IMINOPROPANOATE DEAMINASE RIDA"/>
    <property type="match status" value="1"/>
</dbReference>
<dbReference type="FunFam" id="3.30.1330.40:FF:000001">
    <property type="entry name" value="L-PSP family endoribonuclease"/>
    <property type="match status" value="1"/>
</dbReference>
<gene>
    <name evidence="2" type="ORF">METZ01_LOCUS131628</name>
</gene>
<dbReference type="InterPro" id="IPR035959">
    <property type="entry name" value="RutC-like_sf"/>
</dbReference>
<dbReference type="PANTHER" id="PTHR11803:SF58">
    <property type="entry name" value="PROTEIN HMF1-RELATED"/>
    <property type="match status" value="1"/>
</dbReference>
<dbReference type="GO" id="GO:0005829">
    <property type="term" value="C:cytosol"/>
    <property type="evidence" value="ECO:0007669"/>
    <property type="project" value="TreeGrafter"/>
</dbReference>
<dbReference type="InterPro" id="IPR006056">
    <property type="entry name" value="RidA"/>
</dbReference>
<organism evidence="2">
    <name type="scientific">marine metagenome</name>
    <dbReference type="NCBI Taxonomy" id="408172"/>
    <lineage>
        <taxon>unclassified sequences</taxon>
        <taxon>metagenomes</taxon>
        <taxon>ecological metagenomes</taxon>
    </lineage>
</organism>
<name>A0A381YPA4_9ZZZZ</name>
<dbReference type="InterPro" id="IPR019897">
    <property type="entry name" value="RidA_CS"/>
</dbReference>
<dbReference type="InterPro" id="IPR006175">
    <property type="entry name" value="YjgF/YER057c/UK114"/>
</dbReference>
<dbReference type="AlphaFoldDB" id="A0A381YPA4"/>
<evidence type="ECO:0000313" key="2">
    <source>
        <dbReference type="EMBL" id="SVA78774.1"/>
    </source>
</evidence>